<sequence>MDSYLGLAQSKLKPRSVVDGFSNRSATIKKRPTRPAGYPTTSRPISTSSIVIDTAAQFRYLQEEHRLVLEKCKKLEDSYSTLEAEYAKVKSDNERLQSAYEELQESYNNVTAKNFNAGKLLVYFKLKRRTDKETLEKRNIIKNEACFNTYLQDVVMLDNPRIPRVIHECIAVLESNDKFMKSPGLYRVSGDHNTIQNLRYDINANNYKRLHKQKSPHEICGILKLFLRELKDPLISLETCEKYFPDVLQMKINTRSKVMQLINSLDAVRQNTLKVLMKHLRNVAAIQENEVDNFSLGLLFSSLIFNETLADVSVLGVVAAVLAVFDWKLKAYQDLPGPRRWPLIGNVVSFLGAGPVEIFDQLIAFAATYGKVYKLDFFYDYTIVYSSPEAAEAILTSPAFAAKSQDYDKVSEWIGNGLLISRGQKWFTHRKVITPGFHFKILENFVPVFNRQAEAFCAKLESLSVGSGKAVNIFPELKLLTLGIICETAMGVGMAGDTQQAYYTQIVEELSSILYWRMFNVFVNIDVLFRLTHTSKRFNELVKKSWNFTLDMIDKRRKINQLEEQNRGSEERNEDESFGKRKRALLDTLLEARIDGKPLTDEEIREEVDTFTFAGHDTTASAMTFILYNVAKHPVVQERIYQEIVSEIGEEFCELSLSSLNNLHYMELAIKESLRLFPPVPVIARIATEDTQLLSEKITRGTSVAIDIFTMHHSADYFPDAERFDPDRFEAARSTQTFNPYTYIPFSAGSRNCVGQKFAQYELKTTLVKLLQRFQIRLPDANYVPTLKAEIVLKPAEGLPLKFIKRSV</sequence>
<evidence type="ECO:0000256" key="1">
    <source>
        <dbReference type="ARBA" id="ARBA00001971"/>
    </source>
</evidence>
<feature type="binding site" description="axial binding residue" evidence="8">
    <location>
        <position position="753"/>
    </location>
    <ligand>
        <name>heme</name>
        <dbReference type="ChEBI" id="CHEBI:30413"/>
    </ligand>
    <ligandPart>
        <name>Fe</name>
        <dbReference type="ChEBI" id="CHEBI:18248"/>
    </ligandPart>
</feature>
<dbReference type="STRING" id="112268.A0A182VX81"/>
<dbReference type="PRINTS" id="PR00463">
    <property type="entry name" value="EP450I"/>
</dbReference>
<keyword evidence="7" id="KW-0503">Monooxygenase</keyword>
<dbReference type="EnsemblMetazoa" id="AMIN002680-RA">
    <property type="protein sequence ID" value="AMIN002680-PA"/>
    <property type="gene ID" value="AMIN002680"/>
</dbReference>
<dbReference type="Pfam" id="PF00067">
    <property type="entry name" value="p450"/>
    <property type="match status" value="1"/>
</dbReference>
<keyword evidence="5" id="KW-0560">Oxidoreductase</keyword>
<dbReference type="InterPro" id="IPR036396">
    <property type="entry name" value="Cyt_P450_sf"/>
</dbReference>
<evidence type="ECO:0000256" key="3">
    <source>
        <dbReference type="ARBA" id="ARBA00022617"/>
    </source>
</evidence>
<dbReference type="GO" id="GO:0007165">
    <property type="term" value="P:signal transduction"/>
    <property type="evidence" value="ECO:0007669"/>
    <property type="project" value="InterPro"/>
</dbReference>
<evidence type="ECO:0000256" key="7">
    <source>
        <dbReference type="ARBA" id="ARBA00023033"/>
    </source>
</evidence>
<keyword evidence="9" id="KW-0175">Coiled coil</keyword>
<dbReference type="Gene3D" id="1.10.555.10">
    <property type="entry name" value="Rho GTPase activation protein"/>
    <property type="match status" value="1"/>
</dbReference>
<dbReference type="PROSITE" id="PS50238">
    <property type="entry name" value="RHOGAP"/>
    <property type="match status" value="1"/>
</dbReference>
<keyword evidence="4 8" id="KW-0479">Metal-binding</keyword>
<comment type="similarity">
    <text evidence="2">Belongs to the cytochrome P450 family.</text>
</comment>
<evidence type="ECO:0000256" key="6">
    <source>
        <dbReference type="ARBA" id="ARBA00023004"/>
    </source>
</evidence>
<dbReference type="InterPro" id="IPR050196">
    <property type="entry name" value="Cytochrome_P450_Monoox"/>
</dbReference>
<reference evidence="12" key="2">
    <citation type="submission" date="2020-05" db="UniProtKB">
        <authorList>
            <consortium name="EnsemblMetazoa"/>
        </authorList>
    </citation>
    <scope>IDENTIFICATION</scope>
    <source>
        <strain evidence="12">MINIMUS1</strain>
    </source>
</reference>
<comment type="cofactor">
    <cofactor evidence="1 8">
        <name>heme</name>
        <dbReference type="ChEBI" id="CHEBI:30413"/>
    </cofactor>
</comment>
<accession>A0A182VX81</accession>
<proteinExistence type="inferred from homology"/>
<reference evidence="13" key="1">
    <citation type="submission" date="2013-03" db="EMBL/GenBank/DDBJ databases">
        <title>The Genome Sequence of Anopheles minimus MINIMUS1.</title>
        <authorList>
            <consortium name="The Broad Institute Genomics Platform"/>
            <person name="Neafsey D.E."/>
            <person name="Walton C."/>
            <person name="Walker B."/>
            <person name="Young S.K."/>
            <person name="Zeng Q."/>
            <person name="Gargeya S."/>
            <person name="Fitzgerald M."/>
            <person name="Haas B."/>
            <person name="Abouelleil A."/>
            <person name="Allen A.W."/>
            <person name="Alvarado L."/>
            <person name="Arachchi H.M."/>
            <person name="Berlin A.M."/>
            <person name="Chapman S.B."/>
            <person name="Gainer-Dewar J."/>
            <person name="Goldberg J."/>
            <person name="Griggs A."/>
            <person name="Gujja S."/>
            <person name="Hansen M."/>
            <person name="Howarth C."/>
            <person name="Imamovic A."/>
            <person name="Ireland A."/>
            <person name="Larimer J."/>
            <person name="McCowan C."/>
            <person name="Murphy C."/>
            <person name="Pearson M."/>
            <person name="Poon T.W."/>
            <person name="Priest M."/>
            <person name="Roberts A."/>
            <person name="Saif S."/>
            <person name="Shea T."/>
            <person name="Sisk P."/>
            <person name="Sykes S."/>
            <person name="Wortman J."/>
            <person name="Nusbaum C."/>
            <person name="Birren B."/>
        </authorList>
    </citation>
    <scope>NUCLEOTIDE SEQUENCE [LARGE SCALE GENOMIC DNA]</scope>
    <source>
        <strain evidence="13">MINIMUS1</strain>
    </source>
</reference>
<keyword evidence="3 8" id="KW-0349">Heme</keyword>
<dbReference type="Gene3D" id="1.10.630.10">
    <property type="entry name" value="Cytochrome P450"/>
    <property type="match status" value="1"/>
</dbReference>
<dbReference type="SUPFAM" id="SSF48264">
    <property type="entry name" value="Cytochrome P450"/>
    <property type="match status" value="1"/>
</dbReference>
<evidence type="ECO:0000256" key="4">
    <source>
        <dbReference type="ARBA" id="ARBA00022723"/>
    </source>
</evidence>
<dbReference type="InterPro" id="IPR000198">
    <property type="entry name" value="RhoGAP_dom"/>
</dbReference>
<dbReference type="GO" id="GO:0016705">
    <property type="term" value="F:oxidoreductase activity, acting on paired donors, with incorporation or reduction of molecular oxygen"/>
    <property type="evidence" value="ECO:0007669"/>
    <property type="project" value="InterPro"/>
</dbReference>
<dbReference type="SMART" id="SM00324">
    <property type="entry name" value="RhoGAP"/>
    <property type="match status" value="1"/>
</dbReference>
<protein>
    <recommendedName>
        <fullName evidence="11">Rho-GAP domain-containing protein</fullName>
    </recommendedName>
</protein>
<dbReference type="CDD" id="cd00159">
    <property type="entry name" value="RhoGAP"/>
    <property type="match status" value="1"/>
</dbReference>
<evidence type="ECO:0000256" key="10">
    <source>
        <dbReference type="SAM" id="MobiDB-lite"/>
    </source>
</evidence>
<dbReference type="InterPro" id="IPR008936">
    <property type="entry name" value="Rho_GTPase_activation_prot"/>
</dbReference>
<feature type="domain" description="Rho-GAP" evidence="11">
    <location>
        <begin position="149"/>
        <end position="330"/>
    </location>
</feature>
<evidence type="ECO:0000313" key="12">
    <source>
        <dbReference type="EnsemblMetazoa" id="AMIN002680-PA"/>
    </source>
</evidence>
<evidence type="ECO:0000256" key="5">
    <source>
        <dbReference type="ARBA" id="ARBA00023002"/>
    </source>
</evidence>
<dbReference type="GO" id="GO:0004497">
    <property type="term" value="F:monooxygenase activity"/>
    <property type="evidence" value="ECO:0007669"/>
    <property type="project" value="UniProtKB-KW"/>
</dbReference>
<dbReference type="GO" id="GO:0020037">
    <property type="term" value="F:heme binding"/>
    <property type="evidence" value="ECO:0007669"/>
    <property type="project" value="InterPro"/>
</dbReference>
<organism evidence="12 13">
    <name type="scientific">Anopheles minimus</name>
    <dbReference type="NCBI Taxonomy" id="112268"/>
    <lineage>
        <taxon>Eukaryota</taxon>
        <taxon>Metazoa</taxon>
        <taxon>Ecdysozoa</taxon>
        <taxon>Arthropoda</taxon>
        <taxon>Hexapoda</taxon>
        <taxon>Insecta</taxon>
        <taxon>Pterygota</taxon>
        <taxon>Neoptera</taxon>
        <taxon>Endopterygota</taxon>
        <taxon>Diptera</taxon>
        <taxon>Nematocera</taxon>
        <taxon>Culicoidea</taxon>
        <taxon>Culicidae</taxon>
        <taxon>Anophelinae</taxon>
        <taxon>Anopheles</taxon>
    </lineage>
</organism>
<dbReference type="PROSITE" id="PS00086">
    <property type="entry name" value="CYTOCHROME_P450"/>
    <property type="match status" value="1"/>
</dbReference>
<dbReference type="InterPro" id="IPR017972">
    <property type="entry name" value="Cyt_P450_CS"/>
</dbReference>
<dbReference type="Proteomes" id="UP000075920">
    <property type="component" value="Unassembled WGS sequence"/>
</dbReference>
<evidence type="ECO:0000256" key="9">
    <source>
        <dbReference type="SAM" id="Coils"/>
    </source>
</evidence>
<dbReference type="CDD" id="cd20628">
    <property type="entry name" value="CYP4"/>
    <property type="match status" value="1"/>
</dbReference>
<dbReference type="VEuPathDB" id="VectorBase:AMIN002680"/>
<dbReference type="PANTHER" id="PTHR24291">
    <property type="entry name" value="CYTOCHROME P450 FAMILY 4"/>
    <property type="match status" value="1"/>
</dbReference>
<dbReference type="PRINTS" id="PR00385">
    <property type="entry name" value="P450"/>
</dbReference>
<dbReference type="InterPro" id="IPR002401">
    <property type="entry name" value="Cyt_P450_E_grp-I"/>
</dbReference>
<dbReference type="AlphaFoldDB" id="A0A182VX81"/>
<feature type="coiled-coil region" evidence="9">
    <location>
        <begin position="72"/>
        <end position="113"/>
    </location>
</feature>
<dbReference type="InterPro" id="IPR001128">
    <property type="entry name" value="Cyt_P450"/>
</dbReference>
<feature type="region of interest" description="Disordered" evidence="10">
    <location>
        <begin position="23"/>
        <end position="42"/>
    </location>
</feature>
<dbReference type="SUPFAM" id="SSF48350">
    <property type="entry name" value="GTPase activation domain, GAP"/>
    <property type="match status" value="1"/>
</dbReference>
<keyword evidence="6 8" id="KW-0408">Iron</keyword>
<name>A0A182VX81_9DIPT</name>
<keyword evidence="13" id="KW-1185">Reference proteome</keyword>
<evidence type="ECO:0000313" key="13">
    <source>
        <dbReference type="Proteomes" id="UP000075920"/>
    </source>
</evidence>
<evidence type="ECO:0000256" key="8">
    <source>
        <dbReference type="PIRSR" id="PIRSR602401-1"/>
    </source>
</evidence>
<evidence type="ECO:0000256" key="2">
    <source>
        <dbReference type="ARBA" id="ARBA00010617"/>
    </source>
</evidence>
<evidence type="ECO:0000259" key="11">
    <source>
        <dbReference type="PROSITE" id="PS50238"/>
    </source>
</evidence>
<dbReference type="Pfam" id="PF00620">
    <property type="entry name" value="RhoGAP"/>
    <property type="match status" value="1"/>
</dbReference>
<dbReference type="GO" id="GO:0005506">
    <property type="term" value="F:iron ion binding"/>
    <property type="evidence" value="ECO:0007669"/>
    <property type="project" value="InterPro"/>
</dbReference>
<dbReference type="PANTHER" id="PTHR24291:SF187">
    <property type="entry name" value="CYTOCHROME P450 4AE1-RELATED"/>
    <property type="match status" value="1"/>
</dbReference>